<dbReference type="KEGG" id="bvi:Bcep1808_7430"/>
<geneLocation type="plasmid" evidence="1 2">
    <name>pBVIE03</name>
</geneLocation>
<gene>
    <name evidence="1" type="ordered locus">Bcep1808_7430</name>
</gene>
<dbReference type="HOGENOM" id="CLU_553990_0_0_4"/>
<evidence type="ECO:0000313" key="2">
    <source>
        <dbReference type="Proteomes" id="UP000002287"/>
    </source>
</evidence>
<sequence length="492" mass="55482">MKPQDFPTLLASLKTPRALSRLEESLRHLSVGLEVGQISNTHWTEAKQNINRILGDAYSEHVRSTAFGHIKAIADLPEPVQELYWGTAPQLHTIGSWTKRMAKFKVDHPLATCIREFLQEVKPLGDAAEQLKTVVVKRATKAVEDQKPRYTPPRASTGAIVKVREALETITKNSFEELREGFFRKYKGFIDQYMTSEGACESPKHPYDFFVRGKERNSEAYHITSRCLETMPHGTNNVRPRLLPNHEAILGEIAEREAKDIRDTFVFKNLSKLASIVDAKDNLSSVEVLGYSIQLTSLRGNLRLTFEDGSNFDVQNSVVWSRSVNDKVFLRYPLTFHQVVMPDGTRMKQPSEEKMNTEFAGRYYGLVRAPENEKLLLQSFGLRLAPYDHSCGAFMAEATHAAMMRLAEFKGDFEADLHLRAFKPIDEMTASELEAELRWHDWANAIGATTADATGAERAAAQAALDEIRRKDAIDQAFAGKAREEDTPRPGE</sequence>
<keyword evidence="1" id="KW-0614">Plasmid</keyword>
<reference evidence="1 2" key="1">
    <citation type="submission" date="2007-03" db="EMBL/GenBank/DDBJ databases">
        <title>Complete sequence of plasmid pBVIE03 of Burkholderia vietnamiensis G4.</title>
        <authorList>
            <consortium name="US DOE Joint Genome Institute"/>
            <person name="Copeland A."/>
            <person name="Lucas S."/>
            <person name="Lapidus A."/>
            <person name="Barry K."/>
            <person name="Detter J.C."/>
            <person name="Glavina del Rio T."/>
            <person name="Hammon N."/>
            <person name="Israni S."/>
            <person name="Dalin E."/>
            <person name="Tice H."/>
            <person name="Pitluck S."/>
            <person name="Chain P."/>
            <person name="Malfatti S."/>
            <person name="Shin M."/>
            <person name="Vergez L."/>
            <person name="Schmutz J."/>
            <person name="Larimer F."/>
            <person name="Land M."/>
            <person name="Hauser L."/>
            <person name="Kyrpides N."/>
            <person name="Tiedje J."/>
            <person name="Richardson P."/>
        </authorList>
    </citation>
    <scope>NUCLEOTIDE SEQUENCE [LARGE SCALE GENOMIC DNA]</scope>
    <source>
        <strain evidence="2">G4 / LMG 22486</strain>
        <plasmid evidence="1 2">pBVIE03</plasmid>
    </source>
</reference>
<protein>
    <submittedName>
        <fullName evidence="1">Uncharacterized protein</fullName>
    </submittedName>
</protein>
<dbReference type="EMBL" id="CP000619">
    <property type="protein sequence ID" value="ABO60307.1"/>
    <property type="molecule type" value="Genomic_DNA"/>
</dbReference>
<accession>A4JVK4</accession>
<proteinExistence type="predicted"/>
<dbReference type="AlphaFoldDB" id="A4JVK4"/>
<evidence type="ECO:0000313" key="1">
    <source>
        <dbReference type="EMBL" id="ABO60307.1"/>
    </source>
</evidence>
<organism evidence="1 2">
    <name type="scientific">Burkholderia vietnamiensis (strain G4 / LMG 22486)</name>
    <name type="common">Burkholderia cepacia (strain R1808)</name>
    <dbReference type="NCBI Taxonomy" id="269482"/>
    <lineage>
        <taxon>Bacteria</taxon>
        <taxon>Pseudomonadati</taxon>
        <taxon>Pseudomonadota</taxon>
        <taxon>Betaproteobacteria</taxon>
        <taxon>Burkholderiales</taxon>
        <taxon>Burkholderiaceae</taxon>
        <taxon>Burkholderia</taxon>
        <taxon>Burkholderia cepacia complex</taxon>
    </lineage>
</organism>
<dbReference type="Proteomes" id="UP000002287">
    <property type="component" value="Plasmid pBVIE03"/>
</dbReference>
<name>A4JVK4_BURVG</name>